<dbReference type="Gene3D" id="2.40.128.20">
    <property type="match status" value="1"/>
</dbReference>
<feature type="domain" description="ZinT" evidence="5">
    <location>
        <begin position="76"/>
        <end position="254"/>
    </location>
</feature>
<dbReference type="RefSeq" id="WP_204891879.1">
    <property type="nucleotide sequence ID" value="NZ_JBHUFW010000005.1"/>
</dbReference>
<organism evidence="6 7">
    <name type="scientific">Planococcus chinensis</name>
    <dbReference type="NCBI Taxonomy" id="272917"/>
    <lineage>
        <taxon>Bacteria</taxon>
        <taxon>Bacillati</taxon>
        <taxon>Bacillota</taxon>
        <taxon>Bacilli</taxon>
        <taxon>Bacillales</taxon>
        <taxon>Caryophanaceae</taxon>
        <taxon>Planococcus</taxon>
    </lineage>
</organism>
<evidence type="ECO:0000313" key="7">
    <source>
        <dbReference type="Proteomes" id="UP001597273"/>
    </source>
</evidence>
<evidence type="ECO:0000313" key="6">
    <source>
        <dbReference type="EMBL" id="MFD1862974.1"/>
    </source>
</evidence>
<dbReference type="PROSITE" id="PS51257">
    <property type="entry name" value="PROKAR_LIPOPROTEIN"/>
    <property type="match status" value="1"/>
</dbReference>
<dbReference type="Proteomes" id="UP001597273">
    <property type="component" value="Unassembled WGS sequence"/>
</dbReference>
<evidence type="ECO:0000256" key="2">
    <source>
        <dbReference type="ARBA" id="ARBA00022833"/>
    </source>
</evidence>
<keyword evidence="7" id="KW-1185">Reference proteome</keyword>
<feature type="region of interest" description="Disordered" evidence="3">
    <location>
        <begin position="23"/>
        <end position="75"/>
    </location>
</feature>
<feature type="compositionally biased region" description="Low complexity" evidence="3">
    <location>
        <begin position="34"/>
        <end position="47"/>
    </location>
</feature>
<evidence type="ECO:0000259" key="5">
    <source>
        <dbReference type="Pfam" id="PF09223"/>
    </source>
</evidence>
<protein>
    <submittedName>
        <fullName evidence="6">Metal-binding protein ZinT</fullName>
    </submittedName>
</protein>
<keyword evidence="1 4" id="KW-0732">Signal</keyword>
<evidence type="ECO:0000256" key="1">
    <source>
        <dbReference type="ARBA" id="ARBA00022729"/>
    </source>
</evidence>
<dbReference type="EMBL" id="JBHUFW010000005">
    <property type="protein sequence ID" value="MFD1862974.1"/>
    <property type="molecule type" value="Genomic_DNA"/>
</dbReference>
<sequence length="254" mass="28337">MHHSFKTSLALLSLTALLAAGCQPTGSADAEPDTAASTSAVSDSTETGEQGAESHSHENESDHDHDHDAHSTSEESQKIYDGFFEDSQVEDRPLSDWAGDWQSVYPLLQNGTLDEVFADKALHSDDMTAEEYKAYYTEGYRTDVERVVIEGDRVTFFKKGEELAGDYTYDGYEILTYEAGNRGVRFVFELTGGAEGLPQFIQFSDHGISPTDASHYHLYWGDDREALLEEVVNWPTYYPSDMDGHDIAHEMMAH</sequence>
<feature type="chain" id="PRO_5045772602" evidence="4">
    <location>
        <begin position="20"/>
        <end position="254"/>
    </location>
</feature>
<evidence type="ECO:0000256" key="3">
    <source>
        <dbReference type="SAM" id="MobiDB-lite"/>
    </source>
</evidence>
<gene>
    <name evidence="6" type="ORF">ACFSDB_08515</name>
</gene>
<keyword evidence="2" id="KW-0862">Zinc</keyword>
<reference evidence="7" key="1">
    <citation type="journal article" date="2019" name="Int. J. Syst. Evol. Microbiol.">
        <title>The Global Catalogue of Microorganisms (GCM) 10K type strain sequencing project: providing services to taxonomists for standard genome sequencing and annotation.</title>
        <authorList>
            <consortium name="The Broad Institute Genomics Platform"/>
            <consortium name="The Broad Institute Genome Sequencing Center for Infectious Disease"/>
            <person name="Wu L."/>
            <person name="Ma J."/>
        </authorList>
    </citation>
    <scope>NUCLEOTIDE SEQUENCE [LARGE SCALE GENOMIC DNA]</scope>
    <source>
        <strain evidence="7">CGMCC 1.15475</strain>
    </source>
</reference>
<evidence type="ECO:0000256" key="4">
    <source>
        <dbReference type="SAM" id="SignalP"/>
    </source>
</evidence>
<dbReference type="SUPFAM" id="SSF50814">
    <property type="entry name" value="Lipocalins"/>
    <property type="match status" value="1"/>
</dbReference>
<name>A0ABW4QHF0_9BACL</name>
<accession>A0ABW4QHF0</accession>
<comment type="caution">
    <text evidence="6">The sequence shown here is derived from an EMBL/GenBank/DDBJ whole genome shotgun (WGS) entry which is preliminary data.</text>
</comment>
<proteinExistence type="predicted"/>
<dbReference type="InterPro" id="IPR012674">
    <property type="entry name" value="Calycin"/>
</dbReference>
<dbReference type="Pfam" id="PF09223">
    <property type="entry name" value="ZinT"/>
    <property type="match status" value="1"/>
</dbReference>
<dbReference type="InterPro" id="IPR015304">
    <property type="entry name" value="ZinT_dom"/>
</dbReference>
<feature type="signal peptide" evidence="4">
    <location>
        <begin position="1"/>
        <end position="19"/>
    </location>
</feature>
<feature type="compositionally biased region" description="Basic and acidic residues" evidence="3">
    <location>
        <begin position="52"/>
        <end position="75"/>
    </location>
</feature>